<dbReference type="EMBL" id="LAZR01035870">
    <property type="protein sequence ID" value="KKL26341.1"/>
    <property type="molecule type" value="Genomic_DNA"/>
</dbReference>
<sequence length="46" mass="5792">MDHRRNQEHDERQRRYKLSEYYRWLWVGIVFGLVILATIMDSCWGY</sequence>
<evidence type="ECO:0000313" key="2">
    <source>
        <dbReference type="EMBL" id="KKL26341.1"/>
    </source>
</evidence>
<comment type="caution">
    <text evidence="2">The sequence shown here is derived from an EMBL/GenBank/DDBJ whole genome shotgun (WGS) entry which is preliminary data.</text>
</comment>
<proteinExistence type="predicted"/>
<protein>
    <submittedName>
        <fullName evidence="2">Uncharacterized protein</fullName>
    </submittedName>
</protein>
<accession>A0A0F9E930</accession>
<keyword evidence="1" id="KW-1133">Transmembrane helix</keyword>
<name>A0A0F9E930_9ZZZZ</name>
<keyword evidence="1" id="KW-0812">Transmembrane</keyword>
<organism evidence="2">
    <name type="scientific">marine sediment metagenome</name>
    <dbReference type="NCBI Taxonomy" id="412755"/>
    <lineage>
        <taxon>unclassified sequences</taxon>
        <taxon>metagenomes</taxon>
        <taxon>ecological metagenomes</taxon>
    </lineage>
</organism>
<reference evidence="2" key="1">
    <citation type="journal article" date="2015" name="Nature">
        <title>Complex archaea that bridge the gap between prokaryotes and eukaryotes.</title>
        <authorList>
            <person name="Spang A."/>
            <person name="Saw J.H."/>
            <person name="Jorgensen S.L."/>
            <person name="Zaremba-Niedzwiedzka K."/>
            <person name="Martijn J."/>
            <person name="Lind A.E."/>
            <person name="van Eijk R."/>
            <person name="Schleper C."/>
            <person name="Guy L."/>
            <person name="Ettema T.J."/>
        </authorList>
    </citation>
    <scope>NUCLEOTIDE SEQUENCE</scope>
</reference>
<feature type="transmembrane region" description="Helical" evidence="1">
    <location>
        <begin position="21"/>
        <end position="40"/>
    </location>
</feature>
<dbReference type="AlphaFoldDB" id="A0A0F9E930"/>
<gene>
    <name evidence="2" type="ORF">LCGC14_2396260</name>
</gene>
<keyword evidence="1" id="KW-0472">Membrane</keyword>
<evidence type="ECO:0000256" key="1">
    <source>
        <dbReference type="SAM" id="Phobius"/>
    </source>
</evidence>